<name>A0A9X3BHP7_9BACT</name>
<organism evidence="2 3">
    <name type="scientific">Paraflavisolibacter caeni</name>
    <dbReference type="NCBI Taxonomy" id="2982496"/>
    <lineage>
        <taxon>Bacteria</taxon>
        <taxon>Pseudomonadati</taxon>
        <taxon>Bacteroidota</taxon>
        <taxon>Chitinophagia</taxon>
        <taxon>Chitinophagales</taxon>
        <taxon>Chitinophagaceae</taxon>
        <taxon>Paraflavisolibacter</taxon>
    </lineage>
</organism>
<feature type="signal peptide" evidence="1">
    <location>
        <begin position="1"/>
        <end position="21"/>
    </location>
</feature>
<accession>A0A9X3BHP7</accession>
<dbReference type="EMBL" id="JAOTIF010000041">
    <property type="protein sequence ID" value="MCU7552684.1"/>
    <property type="molecule type" value="Genomic_DNA"/>
</dbReference>
<gene>
    <name evidence="2" type="ORF">OCK74_26425</name>
</gene>
<feature type="chain" id="PRO_5040883670" evidence="1">
    <location>
        <begin position="22"/>
        <end position="252"/>
    </location>
</feature>
<proteinExistence type="predicted"/>
<sequence length="252" mass="30321">MSKRLLFISAFILTVTITINAQEKQTQTVDQIWVGYFNQTRISNKWGIWFDGHLRTKDDFIDGFSQGIARFGLTYYLKDATKLTAGYAYVHHFPADNHKDVAQPEHRPWQQVQWHTKYAKIKTMQWFRLEERFRRKIQDDAHLAEGYNFNFRVRYNFLLQYPLSKKLYEPKTFSLVFNDEVHINFGDQIVYNYFDQNRLFVGFNYQVNKHDQLQFGYMNVYQQLVSGDQYKSINAARLFYFHNLDLRKKKQG</sequence>
<keyword evidence="1" id="KW-0732">Signal</keyword>
<reference evidence="2" key="1">
    <citation type="submission" date="2022-09" db="EMBL/GenBank/DDBJ databases">
        <authorList>
            <person name="Yuan C."/>
            <person name="Ke Z."/>
        </authorList>
    </citation>
    <scope>NUCLEOTIDE SEQUENCE</scope>
    <source>
        <strain evidence="2">LB-8</strain>
    </source>
</reference>
<reference evidence="2" key="2">
    <citation type="submission" date="2023-04" db="EMBL/GenBank/DDBJ databases">
        <title>Paracnuella aquatica gen. nov., sp. nov., a member of the family Chitinophagaceae isolated from a hot spring.</title>
        <authorList>
            <person name="Wang C."/>
        </authorList>
    </citation>
    <scope>NUCLEOTIDE SEQUENCE</scope>
    <source>
        <strain evidence="2">LB-8</strain>
    </source>
</reference>
<dbReference type="AlphaFoldDB" id="A0A9X3BHP7"/>
<evidence type="ECO:0000313" key="3">
    <source>
        <dbReference type="Proteomes" id="UP001155483"/>
    </source>
</evidence>
<comment type="caution">
    <text evidence="2">The sequence shown here is derived from an EMBL/GenBank/DDBJ whole genome shotgun (WGS) entry which is preliminary data.</text>
</comment>
<evidence type="ECO:0000313" key="2">
    <source>
        <dbReference type="EMBL" id="MCU7552684.1"/>
    </source>
</evidence>
<evidence type="ECO:0000256" key="1">
    <source>
        <dbReference type="SAM" id="SignalP"/>
    </source>
</evidence>
<dbReference type="Proteomes" id="UP001155483">
    <property type="component" value="Unassembled WGS sequence"/>
</dbReference>
<dbReference type="InterPro" id="IPR019619">
    <property type="entry name" value="DUF2490"/>
</dbReference>
<dbReference type="Pfam" id="PF10677">
    <property type="entry name" value="DUF2490"/>
    <property type="match status" value="1"/>
</dbReference>
<protein>
    <submittedName>
        <fullName evidence="2">DUF2490 domain-containing protein</fullName>
    </submittedName>
</protein>
<dbReference type="RefSeq" id="WP_279300122.1">
    <property type="nucleotide sequence ID" value="NZ_JAOTIF010000041.1"/>
</dbReference>
<keyword evidence="3" id="KW-1185">Reference proteome</keyword>